<dbReference type="GO" id="GO:0005525">
    <property type="term" value="F:GTP binding"/>
    <property type="evidence" value="ECO:0007669"/>
    <property type="project" value="UniProtKB-KW"/>
</dbReference>
<dbReference type="InterPro" id="IPR044154">
    <property type="entry name" value="Arl8a/8b"/>
</dbReference>
<dbReference type="InterPro" id="IPR006689">
    <property type="entry name" value="Small_GTPase_ARF/SAR"/>
</dbReference>
<evidence type="ECO:0000256" key="4">
    <source>
        <dbReference type="ARBA" id="ARBA00010290"/>
    </source>
</evidence>
<keyword evidence="7" id="KW-0498">Mitosis</keyword>
<comment type="subunit">
    <text evidence="12">Interacts with tubulin.</text>
</comment>
<feature type="binding site" evidence="13">
    <location>
        <begin position="46"/>
        <end position="53"/>
    </location>
    <ligand>
        <name>GTP</name>
        <dbReference type="ChEBI" id="CHEBI:37565"/>
    </ligand>
</feature>
<dbReference type="SMART" id="SM00175">
    <property type="entry name" value="RAB"/>
    <property type="match status" value="1"/>
</dbReference>
<keyword evidence="17" id="KW-1185">Reference proteome</keyword>
<comment type="subcellular location">
    <subcellularLocation>
        <location evidence="1">Cytoplasm</location>
        <location evidence="1">Cytoskeleton</location>
        <location evidence="1">Spindle</location>
    </subcellularLocation>
    <subcellularLocation>
        <location evidence="2">Late endosome membrane</location>
    </subcellularLocation>
    <subcellularLocation>
        <location evidence="3">Lysosome membrane</location>
    </subcellularLocation>
</comment>
<keyword evidence="9 13" id="KW-0342">GTP-binding</keyword>
<feature type="binding site" evidence="13">
    <location>
        <position position="93"/>
    </location>
    <ligand>
        <name>GTP</name>
        <dbReference type="ChEBI" id="CHEBI:37565"/>
    </ligand>
</feature>
<dbReference type="FunFam" id="3.40.50.300:FF:000441">
    <property type="entry name" value="ADP-ribosylation factor-like protein 8a"/>
    <property type="match status" value="1"/>
</dbReference>
<evidence type="ECO:0000313" key="16">
    <source>
        <dbReference type="EMBL" id="KAJ8475573.1"/>
    </source>
</evidence>
<evidence type="ECO:0000256" key="13">
    <source>
        <dbReference type="PIRSR" id="PIRSR606689-1"/>
    </source>
</evidence>
<dbReference type="InterPro" id="IPR027417">
    <property type="entry name" value="P-loop_NTPase"/>
</dbReference>
<dbReference type="GO" id="GO:0005819">
    <property type="term" value="C:spindle"/>
    <property type="evidence" value="ECO:0007669"/>
    <property type="project" value="UniProtKB-SubCell"/>
</dbReference>
<dbReference type="SUPFAM" id="SSF52540">
    <property type="entry name" value="P-loop containing nucleoside triphosphate hydrolases"/>
    <property type="match status" value="1"/>
</dbReference>
<dbReference type="PRINTS" id="PR00328">
    <property type="entry name" value="SAR1GTPBP"/>
</dbReference>
<keyword evidence="8" id="KW-0159">Chromosome partition</keyword>
<feature type="binding site" evidence="14">
    <location>
        <position position="71"/>
    </location>
    <ligand>
        <name>Mg(2+)</name>
        <dbReference type="ChEBI" id="CHEBI:18420"/>
    </ligand>
</feature>
<keyword evidence="7" id="KW-0131">Cell cycle</keyword>
<dbReference type="SMART" id="SM00177">
    <property type="entry name" value="ARF"/>
    <property type="match status" value="1"/>
</dbReference>
<reference evidence="16 17" key="1">
    <citation type="submission" date="2022-12" db="EMBL/GenBank/DDBJ databases">
        <title>Chromosome-scale assembly of the Ensete ventricosum genome.</title>
        <authorList>
            <person name="Dussert Y."/>
            <person name="Stocks J."/>
            <person name="Wendawek A."/>
            <person name="Woldeyes F."/>
            <person name="Nichols R.A."/>
            <person name="Borrell J.S."/>
        </authorList>
    </citation>
    <scope>NUCLEOTIDE SEQUENCE [LARGE SCALE GENOMIC DNA]</scope>
    <source>
        <strain evidence="17">cv. Maze</strain>
        <tissue evidence="16">Seeds</tissue>
    </source>
</reference>
<name>A0AAV8QMH2_ENSVE</name>
<evidence type="ECO:0000256" key="6">
    <source>
        <dbReference type="ARBA" id="ARBA00022753"/>
    </source>
</evidence>
<dbReference type="PROSITE" id="PS51419">
    <property type="entry name" value="RAB"/>
    <property type="match status" value="1"/>
</dbReference>
<evidence type="ECO:0000256" key="10">
    <source>
        <dbReference type="ARBA" id="ARBA00023228"/>
    </source>
</evidence>
<evidence type="ECO:0000256" key="9">
    <source>
        <dbReference type="ARBA" id="ARBA00023134"/>
    </source>
</evidence>
<evidence type="ECO:0000256" key="11">
    <source>
        <dbReference type="ARBA" id="ARBA00058702"/>
    </source>
</evidence>
<dbReference type="Proteomes" id="UP001222027">
    <property type="component" value="Unassembled WGS sequence"/>
</dbReference>
<feature type="binding site" evidence="13">
    <location>
        <begin position="149"/>
        <end position="152"/>
    </location>
    <ligand>
        <name>GTP</name>
        <dbReference type="ChEBI" id="CHEBI:37565"/>
    </ligand>
</feature>
<evidence type="ECO:0000313" key="17">
    <source>
        <dbReference type="Proteomes" id="UP001222027"/>
    </source>
</evidence>
<evidence type="ECO:0000256" key="8">
    <source>
        <dbReference type="ARBA" id="ARBA00022829"/>
    </source>
</evidence>
<keyword evidence="5 13" id="KW-0547">Nucleotide-binding</keyword>
<protein>
    <recommendedName>
        <fullName evidence="18">ADP-ribosylation factor-like protein 8B</fullName>
    </recommendedName>
</protein>
<dbReference type="SMART" id="SM00178">
    <property type="entry name" value="SAR"/>
    <property type="match status" value="1"/>
</dbReference>
<sequence length="204" mass="23214">MPFVCRLRVFREDGFSNSFEMGLWESFLNWLRSLFFKQEMELSLIGLQNAGKTSLVNAIATGGYSEDMIPTVGFNMRKVTKGNVTIKLWDLGGQRRFRTMWERYCRGVSAILYVVDAADRDSVPISKSELHDLLMKPSLSGIPLLVLGNKIDRSEALSQQALVDLLGLEHIKDREVCCHMISCKESVNIDMVIDWLIKHARKAK</sequence>
<evidence type="ECO:0000256" key="12">
    <source>
        <dbReference type="ARBA" id="ARBA00064590"/>
    </source>
</evidence>
<dbReference type="PROSITE" id="PS51417">
    <property type="entry name" value="ARF"/>
    <property type="match status" value="1"/>
</dbReference>
<dbReference type="PANTHER" id="PTHR45732">
    <property type="entry name" value="ADP-RIBOSYLATION FACTOR-LIKE PROTEIN 8"/>
    <property type="match status" value="1"/>
</dbReference>
<dbReference type="GO" id="GO:0005765">
    <property type="term" value="C:lysosomal membrane"/>
    <property type="evidence" value="ECO:0007669"/>
    <property type="project" value="UniProtKB-SubCell"/>
</dbReference>
<comment type="similarity">
    <text evidence="4 15">Belongs to the small GTPase superfamily. Arf family.</text>
</comment>
<keyword evidence="10" id="KW-0458">Lysosome</keyword>
<dbReference type="GO" id="GO:0051607">
    <property type="term" value="P:defense response to virus"/>
    <property type="evidence" value="ECO:0007669"/>
    <property type="project" value="UniProtKB-ARBA"/>
</dbReference>
<dbReference type="CDD" id="cd04159">
    <property type="entry name" value="Arl10_like"/>
    <property type="match status" value="1"/>
</dbReference>
<evidence type="ECO:0008006" key="18">
    <source>
        <dbReference type="Google" id="ProtNLM"/>
    </source>
</evidence>
<comment type="function">
    <text evidence="11">May play a role in lysosome motility. May play a role in chromosome segregation.</text>
</comment>
<dbReference type="Pfam" id="PF00025">
    <property type="entry name" value="Arf"/>
    <property type="match status" value="1"/>
</dbReference>
<keyword evidence="14" id="KW-0479">Metal-binding</keyword>
<dbReference type="EMBL" id="JAQQAF010000006">
    <property type="protein sequence ID" value="KAJ8475573.1"/>
    <property type="molecule type" value="Genomic_DNA"/>
</dbReference>
<dbReference type="Gene3D" id="3.40.50.300">
    <property type="entry name" value="P-loop containing nucleotide triphosphate hydrolases"/>
    <property type="match status" value="1"/>
</dbReference>
<dbReference type="GO" id="GO:0003924">
    <property type="term" value="F:GTPase activity"/>
    <property type="evidence" value="ECO:0007669"/>
    <property type="project" value="InterPro"/>
</dbReference>
<evidence type="ECO:0000256" key="1">
    <source>
        <dbReference type="ARBA" id="ARBA00004186"/>
    </source>
</evidence>
<keyword evidence="14" id="KW-0460">Magnesium</keyword>
<proteinExistence type="inferred from homology"/>
<dbReference type="GO" id="GO:0031902">
    <property type="term" value="C:late endosome membrane"/>
    <property type="evidence" value="ECO:0007669"/>
    <property type="project" value="UniProtKB-SubCell"/>
</dbReference>
<dbReference type="NCBIfam" id="TIGR00231">
    <property type="entry name" value="small_GTP"/>
    <property type="match status" value="1"/>
</dbReference>
<evidence type="ECO:0000256" key="2">
    <source>
        <dbReference type="ARBA" id="ARBA00004414"/>
    </source>
</evidence>
<dbReference type="GO" id="GO:0007059">
    <property type="term" value="P:chromosome segregation"/>
    <property type="evidence" value="ECO:0007669"/>
    <property type="project" value="UniProtKB-KW"/>
</dbReference>
<keyword evidence="7" id="KW-0132">Cell division</keyword>
<dbReference type="AlphaFoldDB" id="A0AAV8QMH2"/>
<evidence type="ECO:0000256" key="7">
    <source>
        <dbReference type="ARBA" id="ARBA00022776"/>
    </source>
</evidence>
<evidence type="ECO:0000256" key="5">
    <source>
        <dbReference type="ARBA" id="ARBA00022741"/>
    </source>
</evidence>
<gene>
    <name evidence="16" type="ORF">OPV22_019300</name>
</gene>
<evidence type="ECO:0000256" key="15">
    <source>
        <dbReference type="RuleBase" id="RU003925"/>
    </source>
</evidence>
<dbReference type="GO" id="GO:0015031">
    <property type="term" value="P:protein transport"/>
    <property type="evidence" value="ECO:0007669"/>
    <property type="project" value="InterPro"/>
</dbReference>
<evidence type="ECO:0000256" key="3">
    <source>
        <dbReference type="ARBA" id="ARBA00004656"/>
    </source>
</evidence>
<accession>A0AAV8QMH2</accession>
<keyword evidence="6" id="KW-0967">Endosome</keyword>
<dbReference type="PANTHER" id="PTHR45732:SF12">
    <property type="entry name" value="ADP-RIBOSYLATION FACTOR-LIKE PROTEIN 8C"/>
    <property type="match status" value="1"/>
</dbReference>
<dbReference type="InterPro" id="IPR005225">
    <property type="entry name" value="Small_GTP-bd"/>
</dbReference>
<comment type="caution">
    <text evidence="16">The sequence shown here is derived from an EMBL/GenBank/DDBJ whole genome shotgun (WGS) entry which is preliminary data.</text>
</comment>
<dbReference type="GO" id="GO:0046872">
    <property type="term" value="F:metal ion binding"/>
    <property type="evidence" value="ECO:0007669"/>
    <property type="project" value="UniProtKB-KW"/>
</dbReference>
<feature type="binding site" evidence="14">
    <location>
        <position position="53"/>
    </location>
    <ligand>
        <name>Mg(2+)</name>
        <dbReference type="ChEBI" id="CHEBI:18420"/>
    </ligand>
</feature>
<organism evidence="16 17">
    <name type="scientific">Ensete ventricosum</name>
    <name type="common">Abyssinian banana</name>
    <name type="synonym">Musa ensete</name>
    <dbReference type="NCBI Taxonomy" id="4639"/>
    <lineage>
        <taxon>Eukaryota</taxon>
        <taxon>Viridiplantae</taxon>
        <taxon>Streptophyta</taxon>
        <taxon>Embryophyta</taxon>
        <taxon>Tracheophyta</taxon>
        <taxon>Spermatophyta</taxon>
        <taxon>Magnoliopsida</taxon>
        <taxon>Liliopsida</taxon>
        <taxon>Zingiberales</taxon>
        <taxon>Musaceae</taxon>
        <taxon>Ensete</taxon>
    </lineage>
</organism>
<evidence type="ECO:0000256" key="14">
    <source>
        <dbReference type="PIRSR" id="PIRSR606689-2"/>
    </source>
</evidence>